<accession>A0AAN8T343</accession>
<evidence type="ECO:0000313" key="2">
    <source>
        <dbReference type="EMBL" id="KAK6780830.1"/>
    </source>
</evidence>
<evidence type="ECO:0000313" key="3">
    <source>
        <dbReference type="Proteomes" id="UP001371456"/>
    </source>
</evidence>
<comment type="caution">
    <text evidence="2">The sequence shown here is derived from an EMBL/GenBank/DDBJ whole genome shotgun (WGS) entry which is preliminary data.</text>
</comment>
<dbReference type="AlphaFoldDB" id="A0AAN8T343"/>
<dbReference type="Proteomes" id="UP001371456">
    <property type="component" value="Unassembled WGS sequence"/>
</dbReference>
<dbReference type="PANTHER" id="PTHR37702:SF17">
    <property type="entry name" value="TRANSMEMBRANE PROTEIN"/>
    <property type="match status" value="1"/>
</dbReference>
<gene>
    <name evidence="2" type="ORF">RDI58_023014</name>
</gene>
<proteinExistence type="predicted"/>
<feature type="signal peptide" evidence="1">
    <location>
        <begin position="1"/>
        <end position="25"/>
    </location>
</feature>
<dbReference type="PANTHER" id="PTHR37702">
    <property type="entry name" value="PROLINE-RICH FAMILY PROTEIN"/>
    <property type="match status" value="1"/>
</dbReference>
<name>A0AAN8T343_SOLBU</name>
<feature type="chain" id="PRO_5042930230" evidence="1">
    <location>
        <begin position="26"/>
        <end position="191"/>
    </location>
</feature>
<evidence type="ECO:0000256" key="1">
    <source>
        <dbReference type="SAM" id="SignalP"/>
    </source>
</evidence>
<reference evidence="2 3" key="1">
    <citation type="submission" date="2024-02" db="EMBL/GenBank/DDBJ databases">
        <title>de novo genome assembly of Solanum bulbocastanum strain 11H21.</title>
        <authorList>
            <person name="Hosaka A.J."/>
        </authorList>
    </citation>
    <scope>NUCLEOTIDE SEQUENCE [LARGE SCALE GENOMIC DNA]</scope>
    <source>
        <tissue evidence="2">Young leaves</tissue>
    </source>
</reference>
<keyword evidence="3" id="KW-1185">Reference proteome</keyword>
<keyword evidence="1" id="KW-0732">Signal</keyword>
<organism evidence="2 3">
    <name type="scientific">Solanum bulbocastanum</name>
    <name type="common">Wild potato</name>
    <dbReference type="NCBI Taxonomy" id="147425"/>
    <lineage>
        <taxon>Eukaryota</taxon>
        <taxon>Viridiplantae</taxon>
        <taxon>Streptophyta</taxon>
        <taxon>Embryophyta</taxon>
        <taxon>Tracheophyta</taxon>
        <taxon>Spermatophyta</taxon>
        <taxon>Magnoliopsida</taxon>
        <taxon>eudicotyledons</taxon>
        <taxon>Gunneridae</taxon>
        <taxon>Pentapetalae</taxon>
        <taxon>asterids</taxon>
        <taxon>lamiids</taxon>
        <taxon>Solanales</taxon>
        <taxon>Solanaceae</taxon>
        <taxon>Solanoideae</taxon>
        <taxon>Solaneae</taxon>
        <taxon>Solanum</taxon>
    </lineage>
</organism>
<sequence length="191" mass="20833">MAPLHSQLLVFSTLILLQNVQLTHATSTTTTIAKDRISCTMCSSCDNPCQPISSPRPPPPPSSDYNFPPPQYCLGGCSPQPPSPPYNGGGGGAGVGDGDYYYPPTDPSVYPIPPPPNPILPYFPFYFHDPPSPYIVDSKSVQFKNRLETVFSLVIVVFGQGLRSREASSGLNKLCHQISMENLRMFDLRIS</sequence>
<protein>
    <submittedName>
        <fullName evidence="2">Uncharacterized protein</fullName>
    </submittedName>
</protein>
<dbReference type="EMBL" id="JBANQN010000009">
    <property type="protein sequence ID" value="KAK6780830.1"/>
    <property type="molecule type" value="Genomic_DNA"/>
</dbReference>